<name>A0ABT0YJT8_9BURK</name>
<accession>A0ABT0YJT8</accession>
<protein>
    <submittedName>
        <fullName evidence="2">Uncharacterized protein</fullName>
    </submittedName>
</protein>
<evidence type="ECO:0000313" key="3">
    <source>
        <dbReference type="Proteomes" id="UP001165541"/>
    </source>
</evidence>
<gene>
    <name evidence="2" type="ORF">M8A51_03085</name>
</gene>
<evidence type="ECO:0000313" key="2">
    <source>
        <dbReference type="EMBL" id="MCM5678512.1"/>
    </source>
</evidence>
<evidence type="ECO:0000256" key="1">
    <source>
        <dbReference type="SAM" id="MobiDB-lite"/>
    </source>
</evidence>
<reference evidence="2" key="1">
    <citation type="submission" date="2022-05" db="EMBL/GenBank/DDBJ databases">
        <title>Schlegelella sp. nov., isolated from mangrove soil.</title>
        <authorList>
            <person name="Liu Y."/>
            <person name="Ge X."/>
            <person name="Liu W."/>
        </authorList>
    </citation>
    <scope>NUCLEOTIDE SEQUENCE</scope>
    <source>
        <strain evidence="2">S2-27</strain>
    </source>
</reference>
<feature type="region of interest" description="Disordered" evidence="1">
    <location>
        <begin position="67"/>
        <end position="98"/>
    </location>
</feature>
<sequence>MDSSPYRFRVATRIHYGLLKHIGEGIDLPTMLEREDYALDVLQVCRASGNAELQHLAEAFVAASRQRPGRAPHAPSLSADTSGFGLTEPPLDTGAASAVPSERARLGGWFGPIDLFGLRRPHR</sequence>
<proteinExistence type="predicted"/>
<keyword evidence="3" id="KW-1185">Reference proteome</keyword>
<organism evidence="2 3">
    <name type="scientific">Caldimonas mangrovi</name>
    <dbReference type="NCBI Taxonomy" id="2944811"/>
    <lineage>
        <taxon>Bacteria</taxon>
        <taxon>Pseudomonadati</taxon>
        <taxon>Pseudomonadota</taxon>
        <taxon>Betaproteobacteria</taxon>
        <taxon>Burkholderiales</taxon>
        <taxon>Sphaerotilaceae</taxon>
        <taxon>Caldimonas</taxon>
    </lineage>
</organism>
<dbReference type="RefSeq" id="WP_251776661.1">
    <property type="nucleotide sequence ID" value="NZ_JAMKFE010000002.1"/>
</dbReference>
<dbReference type="EMBL" id="JAMKFE010000002">
    <property type="protein sequence ID" value="MCM5678512.1"/>
    <property type="molecule type" value="Genomic_DNA"/>
</dbReference>
<comment type="caution">
    <text evidence="2">The sequence shown here is derived from an EMBL/GenBank/DDBJ whole genome shotgun (WGS) entry which is preliminary data.</text>
</comment>
<dbReference type="Proteomes" id="UP001165541">
    <property type="component" value="Unassembled WGS sequence"/>
</dbReference>